<evidence type="ECO:0000313" key="5">
    <source>
        <dbReference type="Proteomes" id="UP000192478"/>
    </source>
</evidence>
<dbReference type="SUPFAM" id="SSF158832">
    <property type="entry name" value="Tex N-terminal region-like"/>
    <property type="match status" value="1"/>
</dbReference>
<dbReference type="GO" id="GO:0006139">
    <property type="term" value="P:nucleobase-containing compound metabolic process"/>
    <property type="evidence" value="ECO:0007669"/>
    <property type="project" value="InterPro"/>
</dbReference>
<dbReference type="Proteomes" id="UP000192478">
    <property type="component" value="Chromosome"/>
</dbReference>
<dbReference type="InterPro" id="IPR012340">
    <property type="entry name" value="NA-bd_OB-fold"/>
</dbReference>
<dbReference type="Pfam" id="PF17674">
    <property type="entry name" value="HHH_9"/>
    <property type="match status" value="1"/>
</dbReference>
<dbReference type="Gene3D" id="1.10.150.310">
    <property type="entry name" value="Tex RuvX-like domain-like"/>
    <property type="match status" value="1"/>
</dbReference>
<dbReference type="KEGG" id="cfm:BJL90_07250"/>
<dbReference type="InterPro" id="IPR050437">
    <property type="entry name" value="Ribos_protein_bS1-like"/>
</dbReference>
<proteinExistence type="predicted"/>
<dbReference type="Pfam" id="PF00575">
    <property type="entry name" value="S1"/>
    <property type="match status" value="1"/>
</dbReference>
<organism evidence="3 5">
    <name type="scientific">Clostridium formicaceticum</name>
    <dbReference type="NCBI Taxonomy" id="1497"/>
    <lineage>
        <taxon>Bacteria</taxon>
        <taxon>Bacillati</taxon>
        <taxon>Bacillota</taxon>
        <taxon>Clostridia</taxon>
        <taxon>Eubacteriales</taxon>
        <taxon>Clostridiaceae</taxon>
        <taxon>Clostridium</taxon>
    </lineage>
</organism>
<dbReference type="AlphaFoldDB" id="A0AAC9RIP4"/>
<dbReference type="InterPro" id="IPR023323">
    <property type="entry name" value="Tex-like_dom_sf"/>
</dbReference>
<dbReference type="PANTHER" id="PTHR10724">
    <property type="entry name" value="30S RIBOSOMAL PROTEIN S1"/>
    <property type="match status" value="1"/>
</dbReference>
<dbReference type="SUPFAM" id="SSF50249">
    <property type="entry name" value="Nucleic acid-binding proteins"/>
    <property type="match status" value="1"/>
</dbReference>
<evidence type="ECO:0000313" key="4">
    <source>
        <dbReference type="Proteomes" id="UP000177894"/>
    </source>
</evidence>
<dbReference type="Proteomes" id="UP000177894">
    <property type="component" value="Chromosome"/>
</dbReference>
<evidence type="ECO:0000313" key="2">
    <source>
        <dbReference type="EMBL" id="AOY75708.1"/>
    </source>
</evidence>
<reference evidence="3 5" key="2">
    <citation type="submission" date="2017-03" db="EMBL/GenBank/DDBJ databases">
        <title>Complete sequence of Clostridium formicaceticum DSM 92.</title>
        <authorList>
            <person name="Poehlein A."/>
            <person name="Karl M."/>
            <person name="Bengelsdorf F.R."/>
            <person name="Duerre P."/>
            <person name="Daniel R."/>
        </authorList>
    </citation>
    <scope>NUCLEOTIDE SEQUENCE [LARGE SCALE GENOMIC DNA]</scope>
    <source>
        <strain evidence="3 5">DSM 92</strain>
    </source>
</reference>
<dbReference type="FunFam" id="3.30.420.140:FF:000001">
    <property type="entry name" value="RNA-binding transcriptional accessory protein"/>
    <property type="match status" value="1"/>
</dbReference>
<dbReference type="Pfam" id="PF22706">
    <property type="entry name" value="Tex_central_region"/>
    <property type="match status" value="1"/>
</dbReference>
<dbReference type="Pfam" id="PF12836">
    <property type="entry name" value="HHH_3"/>
    <property type="match status" value="1"/>
</dbReference>
<protein>
    <submittedName>
        <fullName evidence="3">30S ribosomal protein S1</fullName>
    </submittedName>
    <submittedName>
        <fullName evidence="2">RNA-binding transcriptional accessory protein</fullName>
    </submittedName>
</protein>
<dbReference type="CDD" id="cd05685">
    <property type="entry name" value="S1_Tex"/>
    <property type="match status" value="1"/>
</dbReference>
<dbReference type="Gene3D" id="1.10.3500.10">
    <property type="entry name" value="Tex N-terminal region-like"/>
    <property type="match status" value="1"/>
</dbReference>
<dbReference type="GO" id="GO:0005840">
    <property type="term" value="C:ribosome"/>
    <property type="evidence" value="ECO:0007669"/>
    <property type="project" value="UniProtKB-KW"/>
</dbReference>
<evidence type="ECO:0000313" key="3">
    <source>
        <dbReference type="EMBL" id="ARE86028.1"/>
    </source>
</evidence>
<dbReference type="PANTHER" id="PTHR10724:SF10">
    <property type="entry name" value="S1 RNA-BINDING DOMAIN-CONTAINING PROTEIN 1"/>
    <property type="match status" value="1"/>
</dbReference>
<gene>
    <name evidence="3" type="primary">rps1</name>
    <name evidence="2" type="ORF">BJL90_07250</name>
    <name evidence="3" type="ORF">CLFO_03440</name>
</gene>
<dbReference type="Gene3D" id="1.10.10.650">
    <property type="entry name" value="RuvA domain 2-like"/>
    <property type="match status" value="1"/>
</dbReference>
<dbReference type="RefSeq" id="WP_070965942.1">
    <property type="nucleotide sequence ID" value="NZ_CP017603.1"/>
</dbReference>
<dbReference type="GO" id="GO:0006412">
    <property type="term" value="P:translation"/>
    <property type="evidence" value="ECO:0007669"/>
    <property type="project" value="TreeGrafter"/>
</dbReference>
<name>A0AAC9RIP4_9CLOT</name>
<dbReference type="InterPro" id="IPR055179">
    <property type="entry name" value="Tex-like_central_region"/>
</dbReference>
<dbReference type="InterPro" id="IPR044146">
    <property type="entry name" value="S1_Tex"/>
</dbReference>
<dbReference type="InterPro" id="IPR041692">
    <property type="entry name" value="HHH_9"/>
</dbReference>
<dbReference type="InterPro" id="IPR037027">
    <property type="entry name" value="YqgF/RNaseH-like_dom_sf"/>
</dbReference>
<dbReference type="GO" id="GO:0003729">
    <property type="term" value="F:mRNA binding"/>
    <property type="evidence" value="ECO:0007669"/>
    <property type="project" value="TreeGrafter"/>
</dbReference>
<dbReference type="Pfam" id="PF16921">
    <property type="entry name" value="Tex_YqgF"/>
    <property type="match status" value="1"/>
</dbReference>
<dbReference type="FunFam" id="1.10.150.310:FF:000001">
    <property type="entry name" value="RNA-binding transcriptional accessory protein"/>
    <property type="match status" value="1"/>
</dbReference>
<dbReference type="InterPro" id="IPR023319">
    <property type="entry name" value="Tex-like_HTH_dom_sf"/>
</dbReference>
<dbReference type="InterPro" id="IPR032639">
    <property type="entry name" value="Tex_YqgF"/>
</dbReference>
<dbReference type="SMART" id="SM00732">
    <property type="entry name" value="YqgFc"/>
    <property type="match status" value="1"/>
</dbReference>
<dbReference type="Gene3D" id="3.30.420.140">
    <property type="entry name" value="YqgF/RNase H-like domain"/>
    <property type="match status" value="1"/>
</dbReference>
<keyword evidence="3" id="KW-0687">Ribonucleoprotein</keyword>
<evidence type="ECO:0000259" key="1">
    <source>
        <dbReference type="PROSITE" id="PS50126"/>
    </source>
</evidence>
<dbReference type="InterPro" id="IPR003029">
    <property type="entry name" value="S1_domain"/>
</dbReference>
<dbReference type="SUPFAM" id="SSF47781">
    <property type="entry name" value="RuvA domain 2-like"/>
    <property type="match status" value="2"/>
</dbReference>
<dbReference type="InterPro" id="IPR010994">
    <property type="entry name" value="RuvA_2-like"/>
</dbReference>
<dbReference type="Gene3D" id="2.40.50.140">
    <property type="entry name" value="Nucleic acid-binding proteins"/>
    <property type="match status" value="1"/>
</dbReference>
<feature type="domain" description="S1 motif" evidence="1">
    <location>
        <begin position="648"/>
        <end position="717"/>
    </location>
</feature>
<dbReference type="GO" id="GO:0003735">
    <property type="term" value="F:structural constituent of ribosome"/>
    <property type="evidence" value="ECO:0007669"/>
    <property type="project" value="TreeGrafter"/>
</dbReference>
<keyword evidence="3" id="KW-0689">Ribosomal protein</keyword>
<dbReference type="PROSITE" id="PS50126">
    <property type="entry name" value="S1"/>
    <property type="match status" value="1"/>
</dbReference>
<dbReference type="InterPro" id="IPR012337">
    <property type="entry name" value="RNaseH-like_sf"/>
</dbReference>
<dbReference type="EMBL" id="CP017603">
    <property type="protein sequence ID" value="AOY75708.1"/>
    <property type="molecule type" value="Genomic_DNA"/>
</dbReference>
<dbReference type="GO" id="GO:0005737">
    <property type="term" value="C:cytoplasm"/>
    <property type="evidence" value="ECO:0007669"/>
    <property type="project" value="UniProtKB-ARBA"/>
</dbReference>
<sequence length="722" mass="81503">MKLINQLAKEFNIKISQVEETIKLIDEGNTIPFIARYRKEMTGGLSDEVLRDLHERLVYLRNLESRKEEVIRLIDEQGKLTEELKKEILMAEVLQKIEDLYRPFRPKRRTRATVAKEKGLEPLAEIFLIQEISHGTIEDLAKPFINEALEVMNVEDAISGAKDIIAEIVSDDAKYREKIRGMNLRKAVIHSEAVDQEEKTVYEMYYGFSEGVSKIANHRILALNRGEKEKKLKVKLLSPEEEVMTYLMEEVVASKKGITIPVLKEAIEDAYKRLIAPSMEREIRNILTERAEEEAIKVFGKNTKPLLLIPPVKDVRILAIDPSYRTGCKIAVLDETGKLLDYTTIYPNAPQNKVEEAKKVLKELIDKYKIDIIPIGNGTASRETEFLIAELLKEIDHKVYYTIVSEAGASVYSASKLATEEYPDIDVSIRGAISIGRRLQDPLAELVKIDPKSIGVGQYQHDLNQGKLGETLKNVVEDCVNSVGVDLNTATPSLLQYVAGISSAVAKNVVQYREENGKFTNRLQLKKVKRLGDKVFQQCAGFLRISHGDNPLDNTAVHPESYKITMRLVEKLGYSKEDIQVGKLRSIEEKIAEYGTKLKDLAEELEVGLPTLQDIIQEIKKPGRDPREEMPKPIFRSDVLKMEDLKVDMVMTGTVRNVVDFGAFVDIGVKQDGLVHVSELSNKFVKNPMEVISVGDEVEVKIIGLDVERGKIALSIKQVQNL</sequence>
<dbReference type="FunFam" id="2.40.50.140:FF:000051">
    <property type="entry name" value="RNA-binding transcriptional accessory protein"/>
    <property type="match status" value="1"/>
</dbReference>
<dbReference type="InterPro" id="IPR006641">
    <property type="entry name" value="YqgF/RNaseH-like_dom"/>
</dbReference>
<reference evidence="2 4" key="1">
    <citation type="submission" date="2016-10" db="EMBL/GenBank/DDBJ databases">
        <title>Complete Genome Sequence of Acetogen Clostridium formicoaceticum ATCC 27076.</title>
        <authorList>
            <person name="Bao T."/>
            <person name="Cheng C."/>
            <person name="Zhao J."/>
            <person name="Yang S.-T."/>
            <person name="Wang J."/>
            <person name="Wang M."/>
        </authorList>
    </citation>
    <scope>NUCLEOTIDE SEQUENCE [LARGE SCALE GENOMIC DNA]</scope>
    <source>
        <strain evidence="2 4">ATCC 27076</strain>
    </source>
</reference>
<dbReference type="SMART" id="SM00316">
    <property type="entry name" value="S1"/>
    <property type="match status" value="1"/>
</dbReference>
<keyword evidence="4" id="KW-1185">Reference proteome</keyword>
<dbReference type="Pfam" id="PF09371">
    <property type="entry name" value="Tex_N"/>
    <property type="match status" value="1"/>
</dbReference>
<dbReference type="FunFam" id="1.10.10.650:FF:000001">
    <property type="entry name" value="S1 RNA-binding domain 1"/>
    <property type="match status" value="1"/>
</dbReference>
<accession>A0AAC9RIP4</accession>
<dbReference type="InterPro" id="IPR018974">
    <property type="entry name" value="Tex-like_N"/>
</dbReference>
<dbReference type="EMBL" id="CP020559">
    <property type="protein sequence ID" value="ARE86028.1"/>
    <property type="molecule type" value="Genomic_DNA"/>
</dbReference>
<dbReference type="SUPFAM" id="SSF53098">
    <property type="entry name" value="Ribonuclease H-like"/>
    <property type="match status" value="1"/>
</dbReference>